<dbReference type="PANTHER" id="PTHR34187:SF2">
    <property type="entry name" value="DUF202 DOMAIN-CONTAINING PROTEIN"/>
    <property type="match status" value="1"/>
</dbReference>
<evidence type="ECO:0000259" key="6">
    <source>
        <dbReference type="Pfam" id="PF02656"/>
    </source>
</evidence>
<dbReference type="Proteomes" id="UP000077521">
    <property type="component" value="Unassembled WGS sequence"/>
</dbReference>
<dbReference type="AlphaFoldDB" id="A0A177TTL5"/>
<dbReference type="Pfam" id="PF02656">
    <property type="entry name" value="DUF202"/>
    <property type="match status" value="1"/>
</dbReference>
<evidence type="ECO:0000256" key="4">
    <source>
        <dbReference type="ARBA" id="ARBA00022989"/>
    </source>
</evidence>
<evidence type="ECO:0000313" key="8">
    <source>
        <dbReference type="Proteomes" id="UP000077521"/>
    </source>
</evidence>
<reference evidence="7" key="2">
    <citation type="journal article" date="2019" name="IMA Fungus">
        <title>Genome sequencing and comparison of five Tilletia species to identify candidate genes for the detection of regulated species infecting wheat.</title>
        <authorList>
            <person name="Nguyen H.D.T."/>
            <person name="Sultana T."/>
            <person name="Kesanakurti P."/>
            <person name="Hambleton S."/>
        </authorList>
    </citation>
    <scope>NUCLEOTIDE SEQUENCE</scope>
    <source>
        <strain evidence="7">DAOMC 236416</strain>
    </source>
</reference>
<dbReference type="InterPro" id="IPR003807">
    <property type="entry name" value="DUF202"/>
</dbReference>
<reference evidence="7" key="1">
    <citation type="submission" date="2016-04" db="EMBL/GenBank/DDBJ databases">
        <authorList>
            <person name="Nguyen H.D."/>
            <person name="Samba Siva P."/>
            <person name="Cullis J."/>
            <person name="Levesque C.A."/>
            <person name="Hambleton S."/>
        </authorList>
    </citation>
    <scope>NUCLEOTIDE SEQUENCE</scope>
    <source>
        <strain evidence="7">DAOMC 236416</strain>
    </source>
</reference>
<keyword evidence="4" id="KW-1133">Transmembrane helix</keyword>
<proteinExistence type="predicted"/>
<keyword evidence="2" id="KW-1003">Cell membrane</keyword>
<comment type="subcellular location">
    <subcellularLocation>
        <location evidence="1">Cell membrane</location>
        <topology evidence="1">Multi-pass membrane protein</topology>
    </subcellularLocation>
</comment>
<keyword evidence="5" id="KW-0472">Membrane</keyword>
<keyword evidence="3" id="KW-0812">Transmembrane</keyword>
<accession>A0A177TTL5</accession>
<organism evidence="7 8">
    <name type="scientific">Tilletia indica</name>
    <dbReference type="NCBI Taxonomy" id="43049"/>
    <lineage>
        <taxon>Eukaryota</taxon>
        <taxon>Fungi</taxon>
        <taxon>Dikarya</taxon>
        <taxon>Basidiomycota</taxon>
        <taxon>Ustilaginomycotina</taxon>
        <taxon>Exobasidiomycetes</taxon>
        <taxon>Tilletiales</taxon>
        <taxon>Tilletiaceae</taxon>
        <taxon>Tilletia</taxon>
    </lineage>
</organism>
<comment type="caution">
    <text evidence="7">The sequence shown here is derived from an EMBL/GenBank/DDBJ whole genome shotgun (WGS) entry which is preliminary data.</text>
</comment>
<sequence>MASLVAVLRNAFSGPLALELENKGSVARDHLALERTFLAWLRTSLGLVSLGIAVAQLFKIPDLFEGNDTGSTDASLLAQLANSPTPDEAAAITELLAASERKHQHLARLAKPLGASFIGLGIIVLILGSIRYFTVQTILTRGNFLPSRVEISLTALAAGALITASLAIAIGGRITGV</sequence>
<protein>
    <recommendedName>
        <fullName evidence="6">DUF202 domain-containing protein</fullName>
    </recommendedName>
</protein>
<evidence type="ECO:0000256" key="1">
    <source>
        <dbReference type="ARBA" id="ARBA00004651"/>
    </source>
</evidence>
<evidence type="ECO:0000256" key="3">
    <source>
        <dbReference type="ARBA" id="ARBA00022692"/>
    </source>
</evidence>
<gene>
    <name evidence="7" type="ORF">A4X13_0g3076</name>
</gene>
<feature type="domain" description="DUF202" evidence="6">
    <location>
        <begin position="28"/>
        <end position="136"/>
    </location>
</feature>
<keyword evidence="8" id="KW-1185">Reference proteome</keyword>
<dbReference type="GO" id="GO:0005886">
    <property type="term" value="C:plasma membrane"/>
    <property type="evidence" value="ECO:0007669"/>
    <property type="project" value="UniProtKB-SubCell"/>
</dbReference>
<evidence type="ECO:0000256" key="5">
    <source>
        <dbReference type="ARBA" id="ARBA00023136"/>
    </source>
</evidence>
<evidence type="ECO:0000256" key="2">
    <source>
        <dbReference type="ARBA" id="ARBA00022475"/>
    </source>
</evidence>
<dbReference type="PANTHER" id="PTHR34187">
    <property type="entry name" value="FGR18P"/>
    <property type="match status" value="1"/>
</dbReference>
<name>A0A177TTL5_9BASI</name>
<dbReference type="EMBL" id="LWDF02000162">
    <property type="protein sequence ID" value="KAE8255351.1"/>
    <property type="molecule type" value="Genomic_DNA"/>
</dbReference>
<evidence type="ECO:0000313" key="7">
    <source>
        <dbReference type="EMBL" id="KAE8255351.1"/>
    </source>
</evidence>
<dbReference type="InterPro" id="IPR052053">
    <property type="entry name" value="IM_YidH-like"/>
</dbReference>